<evidence type="ECO:0000256" key="1">
    <source>
        <dbReference type="ARBA" id="ARBA00023015"/>
    </source>
</evidence>
<sequence length="112" mass="12620">MHVKSVADFFKSLSEPVRLRLINLLSAHDELCVCDLVDALALPQSVVSRHLAYLRQQGLLSTRRQGVWIFYKINADTTWQQQVLALYRDFGGESAELAGDLERLGTPNNCCD</sequence>
<reference evidence="5 6" key="1">
    <citation type="submission" date="2019-06" db="EMBL/GenBank/DDBJ databases">
        <title>Whole genome sequence for Cellvibrionaceae sp. R142.</title>
        <authorList>
            <person name="Wang G."/>
        </authorList>
    </citation>
    <scope>NUCLEOTIDE SEQUENCE [LARGE SCALE GENOMIC DNA]</scope>
    <source>
        <strain evidence="5 6">R142</strain>
    </source>
</reference>
<dbReference type="PANTHER" id="PTHR43132:SF2">
    <property type="entry name" value="ARSENICAL RESISTANCE OPERON REPRESSOR ARSR-RELATED"/>
    <property type="match status" value="1"/>
</dbReference>
<dbReference type="InterPro" id="IPR036388">
    <property type="entry name" value="WH-like_DNA-bd_sf"/>
</dbReference>
<dbReference type="SMART" id="SM00418">
    <property type="entry name" value="HTH_ARSR"/>
    <property type="match status" value="1"/>
</dbReference>
<keyword evidence="1" id="KW-0805">Transcription regulation</keyword>
<feature type="domain" description="HTH arsR-type" evidence="4">
    <location>
        <begin position="1"/>
        <end position="93"/>
    </location>
</feature>
<dbReference type="Proteomes" id="UP000319732">
    <property type="component" value="Unassembled WGS sequence"/>
</dbReference>
<dbReference type="CDD" id="cd00090">
    <property type="entry name" value="HTH_ARSR"/>
    <property type="match status" value="1"/>
</dbReference>
<evidence type="ECO:0000256" key="3">
    <source>
        <dbReference type="ARBA" id="ARBA00023163"/>
    </source>
</evidence>
<comment type="caution">
    <text evidence="5">The sequence shown here is derived from an EMBL/GenBank/DDBJ whole genome shotgun (WGS) entry which is preliminary data.</text>
</comment>
<evidence type="ECO:0000256" key="2">
    <source>
        <dbReference type="ARBA" id="ARBA00023125"/>
    </source>
</evidence>
<dbReference type="OrthoDB" id="9793058at2"/>
<dbReference type="InterPro" id="IPR051011">
    <property type="entry name" value="Metal_resp_trans_reg"/>
</dbReference>
<dbReference type="InterPro" id="IPR011991">
    <property type="entry name" value="ArsR-like_HTH"/>
</dbReference>
<dbReference type="PANTHER" id="PTHR43132">
    <property type="entry name" value="ARSENICAL RESISTANCE OPERON REPRESSOR ARSR-RELATED"/>
    <property type="match status" value="1"/>
</dbReference>
<dbReference type="GO" id="GO:0003700">
    <property type="term" value="F:DNA-binding transcription factor activity"/>
    <property type="evidence" value="ECO:0007669"/>
    <property type="project" value="InterPro"/>
</dbReference>
<dbReference type="GO" id="GO:0003677">
    <property type="term" value="F:DNA binding"/>
    <property type="evidence" value="ECO:0007669"/>
    <property type="project" value="UniProtKB-KW"/>
</dbReference>
<evidence type="ECO:0000313" key="6">
    <source>
        <dbReference type="Proteomes" id="UP000319732"/>
    </source>
</evidence>
<gene>
    <name evidence="5" type="ORF">FKG94_23610</name>
</gene>
<name>A0A545STJ6_9GAMM</name>
<evidence type="ECO:0000313" key="5">
    <source>
        <dbReference type="EMBL" id="TQV68282.1"/>
    </source>
</evidence>
<dbReference type="PROSITE" id="PS50987">
    <property type="entry name" value="HTH_ARSR_2"/>
    <property type="match status" value="1"/>
</dbReference>
<dbReference type="RefSeq" id="WP_142929415.1">
    <property type="nucleotide sequence ID" value="NZ_ML660106.1"/>
</dbReference>
<keyword evidence="6" id="KW-1185">Reference proteome</keyword>
<evidence type="ECO:0000259" key="4">
    <source>
        <dbReference type="PROSITE" id="PS50987"/>
    </source>
</evidence>
<accession>A0A545STJ6</accession>
<dbReference type="SUPFAM" id="SSF46785">
    <property type="entry name" value="Winged helix' DNA-binding domain"/>
    <property type="match status" value="1"/>
</dbReference>
<proteinExistence type="predicted"/>
<dbReference type="InterPro" id="IPR036390">
    <property type="entry name" value="WH_DNA-bd_sf"/>
</dbReference>
<organism evidence="5 6">
    <name type="scientific">Exilibacterium tricleocarpae</name>
    <dbReference type="NCBI Taxonomy" id="2591008"/>
    <lineage>
        <taxon>Bacteria</taxon>
        <taxon>Pseudomonadati</taxon>
        <taxon>Pseudomonadota</taxon>
        <taxon>Gammaproteobacteria</taxon>
        <taxon>Cellvibrionales</taxon>
        <taxon>Cellvibrionaceae</taxon>
        <taxon>Exilibacterium</taxon>
    </lineage>
</organism>
<dbReference type="InterPro" id="IPR001845">
    <property type="entry name" value="HTH_ArsR_DNA-bd_dom"/>
</dbReference>
<dbReference type="PRINTS" id="PR00778">
    <property type="entry name" value="HTHARSR"/>
</dbReference>
<dbReference type="Gene3D" id="1.10.10.10">
    <property type="entry name" value="Winged helix-like DNA-binding domain superfamily/Winged helix DNA-binding domain"/>
    <property type="match status" value="1"/>
</dbReference>
<keyword evidence="3" id="KW-0804">Transcription</keyword>
<dbReference type="Pfam" id="PF01022">
    <property type="entry name" value="HTH_5"/>
    <property type="match status" value="1"/>
</dbReference>
<dbReference type="EMBL" id="VHSG01000028">
    <property type="protein sequence ID" value="TQV68282.1"/>
    <property type="molecule type" value="Genomic_DNA"/>
</dbReference>
<protein>
    <submittedName>
        <fullName evidence="5">Helix-turn-helix transcriptional regulator</fullName>
    </submittedName>
</protein>
<keyword evidence="2" id="KW-0238">DNA-binding</keyword>
<dbReference type="AlphaFoldDB" id="A0A545STJ6"/>
<dbReference type="NCBIfam" id="NF033788">
    <property type="entry name" value="HTH_metalloreg"/>
    <property type="match status" value="1"/>
</dbReference>